<feature type="domain" description="PDZ" evidence="7">
    <location>
        <begin position="93"/>
        <end position="166"/>
    </location>
</feature>
<name>A0A4U1BMY6_9GAMM</name>
<comment type="similarity">
    <text evidence="1 5">Belongs to the peptidase S41A family.</text>
</comment>
<sequence length="395" mass="43416">MSRVYALLVGILLTLPVSAKEHREVATPTVEEVQQLLSSVQDLVEYYYVDSVDRQKMVEGALKGMLTSLDPHSTYLSEQTLELLREANRGHYYGYGIEVSVEEGQIQVITPLAHSSAALAGVMPGDILMQVDHIVATPESLDELIHYIKASSQDDKALQVTLSRNSTDDPVIVMLEPSNITIDSAQFFELGNQVAYVQITSFNRQTATQVAQFARQMKALGNQQLVLDLRNNPGGLFDSAVQIADMFLSSGLIVSTHGRFLDANSDYYASDSMLFDNIEVVILINEGSASAAEILAGALKDHDRATLMGQQSFGKGTVQSLIPLLSEQGAIKLTTARYATPSGEFINKVGITPDINVLVEKSTKPHIMTAQQAKENWQKDSQLYAAYDWLLQDRD</sequence>
<dbReference type="InterPro" id="IPR005151">
    <property type="entry name" value="Tail-specific_protease"/>
</dbReference>
<dbReference type="OrthoDB" id="9812068at2"/>
<organism evidence="9 10">
    <name type="scientific">Ferrimonas aestuarii</name>
    <dbReference type="NCBI Taxonomy" id="2569539"/>
    <lineage>
        <taxon>Bacteria</taxon>
        <taxon>Pseudomonadati</taxon>
        <taxon>Pseudomonadota</taxon>
        <taxon>Gammaproteobacteria</taxon>
        <taxon>Alteromonadales</taxon>
        <taxon>Ferrimonadaceae</taxon>
        <taxon>Ferrimonas</taxon>
    </lineage>
</organism>
<dbReference type="SUPFAM" id="SSF52096">
    <property type="entry name" value="ClpP/crotonase"/>
    <property type="match status" value="1"/>
</dbReference>
<dbReference type="CDD" id="cd07560">
    <property type="entry name" value="Peptidase_S41_CPP"/>
    <property type="match status" value="1"/>
</dbReference>
<dbReference type="Pfam" id="PF03572">
    <property type="entry name" value="Peptidase_S41"/>
    <property type="match status" value="1"/>
</dbReference>
<dbReference type="PANTHER" id="PTHR32060:SF30">
    <property type="entry name" value="CARBOXY-TERMINAL PROCESSING PROTEASE CTPA"/>
    <property type="match status" value="1"/>
</dbReference>
<dbReference type="EMBL" id="SWCJ01000006">
    <property type="protein sequence ID" value="TKB55043.1"/>
    <property type="molecule type" value="Genomic_DNA"/>
</dbReference>
<evidence type="ECO:0000256" key="5">
    <source>
        <dbReference type="RuleBase" id="RU004404"/>
    </source>
</evidence>
<dbReference type="GO" id="GO:0007165">
    <property type="term" value="P:signal transduction"/>
    <property type="evidence" value="ECO:0007669"/>
    <property type="project" value="TreeGrafter"/>
</dbReference>
<evidence type="ECO:0000256" key="3">
    <source>
        <dbReference type="ARBA" id="ARBA00022801"/>
    </source>
</evidence>
<reference evidence="9 10" key="1">
    <citation type="submission" date="2019-04" db="EMBL/GenBank/DDBJ databases">
        <authorList>
            <person name="Hwang J.C."/>
        </authorList>
    </citation>
    <scope>NUCLEOTIDE SEQUENCE [LARGE SCALE GENOMIC DNA]</scope>
    <source>
        <strain evidence="9 10">IMCC35002</strain>
    </source>
</reference>
<dbReference type="AlphaFoldDB" id="A0A4U1BMY6"/>
<proteinExistence type="inferred from homology"/>
<dbReference type="GO" id="GO:0006508">
    <property type="term" value="P:proteolysis"/>
    <property type="evidence" value="ECO:0007669"/>
    <property type="project" value="UniProtKB-KW"/>
</dbReference>
<dbReference type="GO" id="GO:0008236">
    <property type="term" value="F:serine-type peptidase activity"/>
    <property type="evidence" value="ECO:0007669"/>
    <property type="project" value="UniProtKB-KW"/>
</dbReference>
<evidence type="ECO:0000259" key="7">
    <source>
        <dbReference type="SMART" id="SM00228"/>
    </source>
</evidence>
<dbReference type="GO" id="GO:0030288">
    <property type="term" value="C:outer membrane-bounded periplasmic space"/>
    <property type="evidence" value="ECO:0007669"/>
    <property type="project" value="TreeGrafter"/>
</dbReference>
<protein>
    <submittedName>
        <fullName evidence="9">S41 family peptidase</fullName>
    </submittedName>
</protein>
<dbReference type="SMART" id="SM00245">
    <property type="entry name" value="TSPc"/>
    <property type="match status" value="1"/>
</dbReference>
<dbReference type="RefSeq" id="WP_136863429.1">
    <property type="nucleotide sequence ID" value="NZ_SWCJ01000006.1"/>
</dbReference>
<dbReference type="Gene3D" id="2.30.42.10">
    <property type="match status" value="1"/>
</dbReference>
<dbReference type="InterPro" id="IPR036034">
    <property type="entry name" value="PDZ_sf"/>
</dbReference>
<dbReference type="Gene3D" id="3.30.750.44">
    <property type="match status" value="1"/>
</dbReference>
<evidence type="ECO:0000313" key="10">
    <source>
        <dbReference type="Proteomes" id="UP000305675"/>
    </source>
</evidence>
<dbReference type="GO" id="GO:0004175">
    <property type="term" value="F:endopeptidase activity"/>
    <property type="evidence" value="ECO:0007669"/>
    <property type="project" value="TreeGrafter"/>
</dbReference>
<dbReference type="InterPro" id="IPR029045">
    <property type="entry name" value="ClpP/crotonase-like_dom_sf"/>
</dbReference>
<dbReference type="InterPro" id="IPR004447">
    <property type="entry name" value="Peptidase_S41A"/>
</dbReference>
<gene>
    <name evidence="9" type="ORF">FCL42_10805</name>
</gene>
<dbReference type="PANTHER" id="PTHR32060">
    <property type="entry name" value="TAIL-SPECIFIC PROTEASE"/>
    <property type="match status" value="1"/>
</dbReference>
<evidence type="ECO:0000256" key="4">
    <source>
        <dbReference type="ARBA" id="ARBA00022825"/>
    </source>
</evidence>
<dbReference type="Gene3D" id="3.90.226.10">
    <property type="entry name" value="2-enoyl-CoA Hydratase, Chain A, domain 1"/>
    <property type="match status" value="1"/>
</dbReference>
<keyword evidence="4 5" id="KW-0720">Serine protease</keyword>
<feature type="chain" id="PRO_5020426415" evidence="6">
    <location>
        <begin position="20"/>
        <end position="395"/>
    </location>
</feature>
<keyword evidence="10" id="KW-1185">Reference proteome</keyword>
<keyword evidence="6" id="KW-0732">Signal</keyword>
<feature type="signal peptide" evidence="6">
    <location>
        <begin position="1"/>
        <end position="19"/>
    </location>
</feature>
<comment type="caution">
    <text evidence="9">The sequence shown here is derived from an EMBL/GenBank/DDBJ whole genome shotgun (WGS) entry which is preliminary data.</text>
</comment>
<accession>A0A4U1BMY6</accession>
<dbReference type="NCBIfam" id="TIGR00225">
    <property type="entry name" value="prc"/>
    <property type="match status" value="1"/>
</dbReference>
<evidence type="ECO:0000256" key="1">
    <source>
        <dbReference type="ARBA" id="ARBA00009179"/>
    </source>
</evidence>
<evidence type="ECO:0000259" key="8">
    <source>
        <dbReference type="SMART" id="SM00245"/>
    </source>
</evidence>
<dbReference type="Pfam" id="PF22694">
    <property type="entry name" value="CtpB_N-like"/>
    <property type="match status" value="1"/>
</dbReference>
<evidence type="ECO:0000256" key="2">
    <source>
        <dbReference type="ARBA" id="ARBA00022670"/>
    </source>
</evidence>
<keyword evidence="2 5" id="KW-0645">Protease</keyword>
<dbReference type="InterPro" id="IPR055210">
    <property type="entry name" value="CtpA/B_N"/>
</dbReference>
<dbReference type="Proteomes" id="UP000305675">
    <property type="component" value="Unassembled WGS sequence"/>
</dbReference>
<keyword evidence="3 5" id="KW-0378">Hydrolase</keyword>
<feature type="domain" description="Tail specific protease" evidence="8">
    <location>
        <begin position="168"/>
        <end position="358"/>
    </location>
</feature>
<dbReference type="SMART" id="SM00228">
    <property type="entry name" value="PDZ"/>
    <property type="match status" value="1"/>
</dbReference>
<dbReference type="SUPFAM" id="SSF50156">
    <property type="entry name" value="PDZ domain-like"/>
    <property type="match status" value="1"/>
</dbReference>
<evidence type="ECO:0000256" key="6">
    <source>
        <dbReference type="SAM" id="SignalP"/>
    </source>
</evidence>
<evidence type="ECO:0000313" key="9">
    <source>
        <dbReference type="EMBL" id="TKB55043.1"/>
    </source>
</evidence>
<dbReference type="InterPro" id="IPR001478">
    <property type="entry name" value="PDZ"/>
</dbReference>